<dbReference type="PROSITE" id="PS51186">
    <property type="entry name" value="GNAT"/>
    <property type="match status" value="1"/>
</dbReference>
<feature type="domain" description="N-acetyltransferase" evidence="2">
    <location>
        <begin position="89"/>
        <end position="232"/>
    </location>
</feature>
<accession>A0A9N9LNV1</accession>
<dbReference type="Gene3D" id="3.40.630.30">
    <property type="match status" value="1"/>
</dbReference>
<name>A0A9N9LNV1_9HELO</name>
<dbReference type="SUPFAM" id="SSF55729">
    <property type="entry name" value="Acyl-CoA N-acyltransferases (Nat)"/>
    <property type="match status" value="1"/>
</dbReference>
<proteinExistence type="predicted"/>
<dbReference type="InterPro" id="IPR016181">
    <property type="entry name" value="Acyl_CoA_acyltransferase"/>
</dbReference>
<dbReference type="Proteomes" id="UP000701801">
    <property type="component" value="Unassembled WGS sequence"/>
</dbReference>
<evidence type="ECO:0000313" key="4">
    <source>
        <dbReference type="Proteomes" id="UP000701801"/>
    </source>
</evidence>
<gene>
    <name evidence="3" type="ORF">HYALB_00010616</name>
</gene>
<dbReference type="GO" id="GO:0016747">
    <property type="term" value="F:acyltransferase activity, transferring groups other than amino-acyl groups"/>
    <property type="evidence" value="ECO:0007669"/>
    <property type="project" value="InterPro"/>
</dbReference>
<dbReference type="PANTHER" id="PTHR42791:SF2">
    <property type="entry name" value="N-ACETYLTRANSFERASE DOMAIN-CONTAINING PROTEIN"/>
    <property type="match status" value="1"/>
</dbReference>
<dbReference type="AlphaFoldDB" id="A0A9N9LNV1"/>
<evidence type="ECO:0000256" key="1">
    <source>
        <dbReference type="SAM" id="MobiDB-lite"/>
    </source>
</evidence>
<evidence type="ECO:0000313" key="3">
    <source>
        <dbReference type="EMBL" id="CAG8976480.1"/>
    </source>
</evidence>
<dbReference type="InterPro" id="IPR052523">
    <property type="entry name" value="Trichothecene_AcTrans"/>
</dbReference>
<protein>
    <recommendedName>
        <fullName evidence="2">N-acetyltransferase domain-containing protein</fullName>
    </recommendedName>
</protein>
<dbReference type="OrthoDB" id="2744543at2759"/>
<evidence type="ECO:0000259" key="2">
    <source>
        <dbReference type="PROSITE" id="PS51186"/>
    </source>
</evidence>
<feature type="region of interest" description="Disordered" evidence="1">
    <location>
        <begin position="75"/>
        <end position="98"/>
    </location>
</feature>
<dbReference type="Pfam" id="PF13508">
    <property type="entry name" value="Acetyltransf_7"/>
    <property type="match status" value="1"/>
</dbReference>
<dbReference type="CDD" id="cd04301">
    <property type="entry name" value="NAT_SF"/>
    <property type="match status" value="1"/>
</dbReference>
<dbReference type="PANTHER" id="PTHR42791">
    <property type="entry name" value="GNAT FAMILY ACETYLTRANSFERASE"/>
    <property type="match status" value="1"/>
</dbReference>
<keyword evidence="4" id="KW-1185">Reference proteome</keyword>
<sequence>MPFPTPTPRPATEQDIPSLLPLVLTSFRSFPLFSYLHSPLDNNLDLFHDTIYHWTARFLIGILDETTEVVVAEVPGGSLNSGEGGGSGEGAREERERNDEVMRMGWEAMVQAIIQEVNEHTAHSPRQDQDPLRMAAFKISEANLRKQFYNLPNPTLYLDALCVDFRYQRHGIGKQLLETGLDLAKAKGWDVWTEASPMGLGLYLKMGFRQVGEFVVGEPEVGEGVRMPVLKCEVGSLGGAEGEVRK</sequence>
<organism evidence="3 4">
    <name type="scientific">Hymenoscyphus albidus</name>
    <dbReference type="NCBI Taxonomy" id="595503"/>
    <lineage>
        <taxon>Eukaryota</taxon>
        <taxon>Fungi</taxon>
        <taxon>Dikarya</taxon>
        <taxon>Ascomycota</taxon>
        <taxon>Pezizomycotina</taxon>
        <taxon>Leotiomycetes</taxon>
        <taxon>Helotiales</taxon>
        <taxon>Helotiaceae</taxon>
        <taxon>Hymenoscyphus</taxon>
    </lineage>
</organism>
<dbReference type="InterPro" id="IPR000182">
    <property type="entry name" value="GNAT_dom"/>
</dbReference>
<comment type="caution">
    <text evidence="3">The sequence shown here is derived from an EMBL/GenBank/DDBJ whole genome shotgun (WGS) entry which is preliminary data.</text>
</comment>
<reference evidence="3" key="1">
    <citation type="submission" date="2021-07" db="EMBL/GenBank/DDBJ databases">
        <authorList>
            <person name="Durling M."/>
        </authorList>
    </citation>
    <scope>NUCLEOTIDE SEQUENCE</scope>
</reference>
<dbReference type="EMBL" id="CAJVRM010000179">
    <property type="protein sequence ID" value="CAG8976480.1"/>
    <property type="molecule type" value="Genomic_DNA"/>
</dbReference>